<gene>
    <name evidence="12" type="ORF">DNTS_000005</name>
</gene>
<dbReference type="PANTHER" id="PTHR43245:SF51">
    <property type="entry name" value="SHORT CHAIN DEHYDROGENASE_REDUCTASE FAMILY 42E, MEMBER 2"/>
    <property type="match status" value="1"/>
</dbReference>
<keyword evidence="7 10" id="KW-0560">Oxidoreductase</keyword>
<evidence type="ECO:0000256" key="9">
    <source>
        <dbReference type="ARBA" id="ARBA00023136"/>
    </source>
</evidence>
<evidence type="ECO:0000256" key="10">
    <source>
        <dbReference type="RuleBase" id="RU004475"/>
    </source>
</evidence>
<dbReference type="FunFam" id="3.40.50.720:FF:000220">
    <property type="entry name" value="3 beta-hydroxysteroid dehydrogenase/Delta 5--&gt;4-isomerase type 1"/>
    <property type="match status" value="1"/>
</dbReference>
<feature type="domain" description="3-beta hydroxysteroid dehydrogenase/isomerase" evidence="11">
    <location>
        <begin position="32"/>
        <end position="312"/>
    </location>
</feature>
<keyword evidence="5" id="KW-0256">Endoplasmic reticulum</keyword>
<dbReference type="Pfam" id="PF01073">
    <property type="entry name" value="3Beta_HSD"/>
    <property type="match status" value="1"/>
</dbReference>
<dbReference type="Gene3D" id="3.40.50.720">
    <property type="entry name" value="NAD(P)-binding Rossmann-like Domain"/>
    <property type="match status" value="1"/>
</dbReference>
<comment type="similarity">
    <text evidence="3 10">Belongs to the 3-beta-HSD family.</text>
</comment>
<accession>A0A553QIL0</accession>
<feature type="non-terminal residue" evidence="12">
    <location>
        <position position="1"/>
    </location>
</feature>
<evidence type="ECO:0000259" key="11">
    <source>
        <dbReference type="Pfam" id="PF01073"/>
    </source>
</evidence>
<keyword evidence="4" id="KW-0812">Transmembrane</keyword>
<comment type="caution">
    <text evidence="12">The sequence shown here is derived from an EMBL/GenBank/DDBJ whole genome shotgun (WGS) entry which is preliminary data.</text>
</comment>
<dbReference type="GO" id="GO:0031966">
    <property type="term" value="C:mitochondrial membrane"/>
    <property type="evidence" value="ECO:0007669"/>
    <property type="project" value="UniProtKB-SubCell"/>
</dbReference>
<evidence type="ECO:0000256" key="6">
    <source>
        <dbReference type="ARBA" id="ARBA00022989"/>
    </source>
</evidence>
<dbReference type="InterPro" id="IPR050177">
    <property type="entry name" value="Lipid_A_modif_metabolic_enz"/>
</dbReference>
<comment type="subcellular location">
    <subcellularLocation>
        <location evidence="2">Endoplasmic reticulum membrane</location>
        <topology evidence="2">Single-pass membrane protein</topology>
    </subcellularLocation>
    <subcellularLocation>
        <location evidence="1">Mitochondrion membrane</location>
        <topology evidence="1">Single-pass membrane protein</topology>
    </subcellularLocation>
</comment>
<evidence type="ECO:0000256" key="1">
    <source>
        <dbReference type="ARBA" id="ARBA00004304"/>
    </source>
</evidence>
<evidence type="ECO:0000256" key="8">
    <source>
        <dbReference type="ARBA" id="ARBA00023128"/>
    </source>
</evidence>
<dbReference type="InterPro" id="IPR002225">
    <property type="entry name" value="3Beta_OHSteriod_DH/Estase"/>
</dbReference>
<dbReference type="EMBL" id="SRMA01025933">
    <property type="protein sequence ID" value="TRY89758.1"/>
    <property type="molecule type" value="Genomic_DNA"/>
</dbReference>
<dbReference type="GO" id="GO:0016616">
    <property type="term" value="F:oxidoreductase activity, acting on the CH-OH group of donors, NAD or NADP as acceptor"/>
    <property type="evidence" value="ECO:0007669"/>
    <property type="project" value="InterPro"/>
</dbReference>
<evidence type="ECO:0000313" key="13">
    <source>
        <dbReference type="Proteomes" id="UP000316079"/>
    </source>
</evidence>
<dbReference type="OrthoDB" id="1925334at2759"/>
<proteinExistence type="inferred from homology"/>
<dbReference type="GO" id="GO:0006694">
    <property type="term" value="P:steroid biosynthetic process"/>
    <property type="evidence" value="ECO:0007669"/>
    <property type="project" value="InterPro"/>
</dbReference>
<name>A0A553QIL0_9TELE</name>
<protein>
    <recommendedName>
        <fullName evidence="11">3-beta hydroxysteroid dehydrogenase/isomerase domain-containing protein</fullName>
    </recommendedName>
</protein>
<dbReference type="GO" id="GO:0005789">
    <property type="term" value="C:endoplasmic reticulum membrane"/>
    <property type="evidence" value="ECO:0007669"/>
    <property type="project" value="UniProtKB-SubCell"/>
</dbReference>
<dbReference type="InterPro" id="IPR036291">
    <property type="entry name" value="NAD(P)-bd_dom_sf"/>
</dbReference>
<dbReference type="SUPFAM" id="SSF51735">
    <property type="entry name" value="NAD(P)-binding Rossmann-fold domains"/>
    <property type="match status" value="1"/>
</dbReference>
<organism evidence="12 13">
    <name type="scientific">Danionella cerebrum</name>
    <dbReference type="NCBI Taxonomy" id="2873325"/>
    <lineage>
        <taxon>Eukaryota</taxon>
        <taxon>Metazoa</taxon>
        <taxon>Chordata</taxon>
        <taxon>Craniata</taxon>
        <taxon>Vertebrata</taxon>
        <taxon>Euteleostomi</taxon>
        <taxon>Actinopterygii</taxon>
        <taxon>Neopterygii</taxon>
        <taxon>Teleostei</taxon>
        <taxon>Ostariophysi</taxon>
        <taxon>Cypriniformes</taxon>
        <taxon>Danionidae</taxon>
        <taxon>Danioninae</taxon>
        <taxon>Danionella</taxon>
    </lineage>
</organism>
<evidence type="ECO:0000256" key="5">
    <source>
        <dbReference type="ARBA" id="ARBA00022824"/>
    </source>
</evidence>
<keyword evidence="6" id="KW-1133">Transmembrane helix</keyword>
<reference evidence="12 13" key="1">
    <citation type="journal article" date="2019" name="Sci. Data">
        <title>Hybrid genome assembly and annotation of Danionella translucida.</title>
        <authorList>
            <person name="Kadobianskyi M."/>
            <person name="Schulze L."/>
            <person name="Schuelke M."/>
            <person name="Judkewitz B."/>
        </authorList>
    </citation>
    <scope>NUCLEOTIDE SEQUENCE [LARGE SCALE GENOMIC DNA]</scope>
    <source>
        <strain evidence="12 13">Bolton</strain>
    </source>
</reference>
<dbReference type="STRING" id="623744.A0A553QIL0"/>
<dbReference type="PANTHER" id="PTHR43245">
    <property type="entry name" value="BIFUNCTIONAL POLYMYXIN RESISTANCE PROTEIN ARNA"/>
    <property type="match status" value="1"/>
</dbReference>
<evidence type="ECO:0000256" key="3">
    <source>
        <dbReference type="ARBA" id="ARBA00009219"/>
    </source>
</evidence>
<keyword evidence="8" id="KW-0496">Mitochondrion</keyword>
<evidence type="ECO:0000256" key="4">
    <source>
        <dbReference type="ARBA" id="ARBA00022692"/>
    </source>
</evidence>
<dbReference type="AlphaFoldDB" id="A0A553QIL0"/>
<sequence length="397" mass="44507">TSLKALLSGKWQPRTTEDLLNSAMALSGDVCVVTGACGFLGERLVRLLLEEEKLTEIRLLDRNIRSELINSLHDCKGETQVSVFEGDIRDRELLRRACKGAAFVFHTASLIDVIGAVGYSELYGVNVKGTQLLLETCIQENVPVFIYTSSIEVAGPNPSGEPIINGDEATPYSSRLKFCYSKTKLEAEQLCLQANGEMLRNGGQLATCALRPMYIYGPGCRFTLGHMKDGIRNGHVLLRTSRREAKVNPVYVGNVALAHLQAARGLRDDQKKAVIGGNFYYISDDTPHMSYSDFNYAVLSSLGFGIQERPVLPFPLLYLLAFFMEILQVVLRPILRFNPPMNRQLLTMVNTPFSFSYQKAHRDFGYSPRYAWNEARRQTTDWLASVLPAEMRSVYLR</sequence>
<keyword evidence="13" id="KW-1185">Reference proteome</keyword>
<evidence type="ECO:0000313" key="12">
    <source>
        <dbReference type="EMBL" id="TRY89758.1"/>
    </source>
</evidence>
<keyword evidence="9" id="KW-0472">Membrane</keyword>
<evidence type="ECO:0000256" key="2">
    <source>
        <dbReference type="ARBA" id="ARBA00004389"/>
    </source>
</evidence>
<dbReference type="Proteomes" id="UP000316079">
    <property type="component" value="Unassembled WGS sequence"/>
</dbReference>
<evidence type="ECO:0000256" key="7">
    <source>
        <dbReference type="ARBA" id="ARBA00023002"/>
    </source>
</evidence>